<sequence>MLTGSTRSVPHSGAILNSAVSSDSSYSSRTSSSEQPYAHCSRPTAADPPRRSVDITVAPYDDGNDTSTAANSRGSTKEGAHVSSNSNASHGVRLVLTNLLEQATSENSEQRQWIERSALPEVASASAPSNEATASAAPSTPAPDGGVSDGSRAVAGHLLHLPDSSPEELLALLSPEQLETALQLYVDRGGIRVHEVPAVLTTLPFIQRPTANLASAPSPDKDGDAEHIARPSSLLDPEGWLCAVAAAAAASDIKDAEDGSSTVSFRSPSVEADAASTQWHRYPMIRERGESSSCERLSDRSSLSQQALDATVAPCARERPAGSEGRPTEGVSPTPPTPAGRKLAFGMEEGAEDAQPRASLPGRPPRLPSSSTHSLPAQPALSATSPQARRQKRPAAQTVDNAAKRILSAISNGRLLQRVSSSASRPSSSPVPQQAYRRREAATPAGSSAAMSARSSSPPPTVVVASKAEEAGIHKLFQQCLHSPHAAATSTLSVADWAALVEELQRDRCHRLPPQAVLDDVEHTIEEEMRRSARPEGLSFSDFVRVLHTQLDEVRRDLASHPGSSPSLTDATANVELPARPSYLFTPPSAAAGSSTGAKSGPTYGASISFPPSVKQQLTNTSGLRVLPTWCMSLACFFPLELSSVCTVPVVRYLRSVGLMNAILEALVQRLELEVEAMPDTAAIPAVSLAALLSEGPSVAPKTAPGKQLRFKEVEHMSSLSSSAMGTRSPVGVSGFVWPPCAGSSLMLSMSASGGGGSGGASRCASGARPTSSVVVTSMSQDIPPWNERPEWRPAEGMDSNARTSHAHKVEGDSSGHLAARGSAAHAPVVDGDIGALVASANRKVPASATSSRQSSAGPRYLEERPLDEITVSVVARAKARRLMDSLRRNAVPINRYECFARLECEDEVVPEPLCFISEAEIEKTIGGPRDEDVSVDSDAMSDIIAALTYDPKTAAGVVLADEDANKRMYSSANRHSSTERSRVANTDQYQASVRPPQLPNDSIINILHGVFSGSTRASMMRRARASAAAAARSPPGSTPLEVGAPVTGSRGTAVGTALKLSGSHRQHQPPLPHPPPVRGMYRMAGVLLEALPRKQEKALVERLSHPLFDPRSIGLRASSASAARSSTDKGRASAVGKSADHPTRAQSARGRPHSSPPPPPYPYSTAIPNGSGSPHKDSGLARCEATYLSDVASTGTDHPAQSHQPPSASLAYQPTHRQRRRHRNLNFFNVPSVLVADPLSTVAAATAMTQVLDARAPLVSPDEQNTPPKPQPPRTAEMSFCSLSTCSDERRAPKASHHPPSQPPSMASRAAAIGKARRQPTSRATGRDRPVASRRAGAPTAQHTSLHASWRPWSGNVTHTLSHSKNRAATAVRRMRAPGRGSADTAACYSSEVTPPRRSHGARGPGHGGRGDTRAQVWYTASHEDAAAASMNDDTSMEGEEQLRDGLPPRAPMLLYERRLLRHLQRAYAAECAASN</sequence>
<accession>A0A0N1PCW3</accession>
<evidence type="ECO:0000256" key="1">
    <source>
        <dbReference type="SAM" id="MobiDB-lite"/>
    </source>
</evidence>
<feature type="compositionally biased region" description="Low complexity" evidence="1">
    <location>
        <begin position="444"/>
        <end position="461"/>
    </location>
</feature>
<organism evidence="2 3">
    <name type="scientific">Leptomonas seymouri</name>
    <dbReference type="NCBI Taxonomy" id="5684"/>
    <lineage>
        <taxon>Eukaryota</taxon>
        <taxon>Discoba</taxon>
        <taxon>Euglenozoa</taxon>
        <taxon>Kinetoplastea</taxon>
        <taxon>Metakinetoplastina</taxon>
        <taxon>Trypanosomatida</taxon>
        <taxon>Trypanosomatidae</taxon>
        <taxon>Leishmaniinae</taxon>
        <taxon>Leptomonas</taxon>
    </lineage>
</organism>
<evidence type="ECO:0000313" key="3">
    <source>
        <dbReference type="Proteomes" id="UP000038009"/>
    </source>
</evidence>
<dbReference type="OMA" id="VLPTWCM"/>
<feature type="region of interest" description="Disordered" evidence="1">
    <location>
        <begin position="970"/>
        <end position="998"/>
    </location>
</feature>
<feature type="compositionally biased region" description="Low complexity" evidence="1">
    <location>
        <begin position="291"/>
        <end position="304"/>
    </location>
</feature>
<comment type="caution">
    <text evidence="2">The sequence shown here is derived from an EMBL/GenBank/DDBJ whole genome shotgun (WGS) entry which is preliminary data.</text>
</comment>
<feature type="region of interest" description="Disordered" evidence="1">
    <location>
        <begin position="1"/>
        <end position="88"/>
    </location>
</feature>
<feature type="compositionally biased region" description="Low complexity" evidence="1">
    <location>
        <begin position="417"/>
        <end position="435"/>
    </location>
</feature>
<feature type="region of interest" description="Disordered" evidence="1">
    <location>
        <begin position="1118"/>
        <end position="1180"/>
    </location>
</feature>
<gene>
    <name evidence="2" type="ORF">ABL78_6529</name>
</gene>
<feature type="compositionally biased region" description="Low complexity" evidence="1">
    <location>
        <begin position="18"/>
        <end position="33"/>
    </location>
</feature>
<feature type="region of interest" description="Disordered" evidence="1">
    <location>
        <begin position="1427"/>
        <end position="1449"/>
    </location>
</feature>
<dbReference type="VEuPathDB" id="TriTrypDB:Lsey_0260_0080"/>
<proteinExistence type="predicted"/>
<feature type="region of interest" description="Disordered" evidence="1">
    <location>
        <begin position="1193"/>
        <end position="1220"/>
    </location>
</feature>
<evidence type="ECO:0000313" key="2">
    <source>
        <dbReference type="EMBL" id="KPI84422.1"/>
    </source>
</evidence>
<keyword evidence="3" id="KW-1185">Reference proteome</keyword>
<feature type="region of interest" description="Disordered" evidence="1">
    <location>
        <begin position="255"/>
        <end position="401"/>
    </location>
</feature>
<feature type="region of interest" description="Disordered" evidence="1">
    <location>
        <begin position="417"/>
        <end position="461"/>
    </location>
</feature>
<protein>
    <submittedName>
        <fullName evidence="2">Uncharacterized protein</fullName>
    </submittedName>
</protein>
<feature type="compositionally biased region" description="Low complexity" evidence="1">
    <location>
        <begin position="123"/>
        <end position="143"/>
    </location>
</feature>
<feature type="compositionally biased region" description="Polar residues" evidence="1">
    <location>
        <begin position="1193"/>
        <end position="1213"/>
    </location>
</feature>
<dbReference type="OrthoDB" id="267521at2759"/>
<dbReference type="Proteomes" id="UP000038009">
    <property type="component" value="Unassembled WGS sequence"/>
</dbReference>
<feature type="compositionally biased region" description="Polar residues" evidence="1">
    <location>
        <begin position="65"/>
        <end position="74"/>
    </location>
</feature>
<name>A0A0N1PCW3_LEPSE</name>
<feature type="region of interest" description="Disordered" evidence="1">
    <location>
        <begin position="1257"/>
        <end position="1414"/>
    </location>
</feature>
<dbReference type="EMBL" id="LJSK01000260">
    <property type="protein sequence ID" value="KPI84422.1"/>
    <property type="molecule type" value="Genomic_DNA"/>
</dbReference>
<reference evidence="2 3" key="1">
    <citation type="journal article" date="2015" name="PLoS Pathog.">
        <title>Leptomonas seymouri: Adaptations to the Dixenous Life Cycle Analyzed by Genome Sequencing, Transcriptome Profiling and Co-infection with Leishmania donovani.</title>
        <authorList>
            <person name="Kraeva N."/>
            <person name="Butenko A."/>
            <person name="Hlavacova J."/>
            <person name="Kostygov A."/>
            <person name="Myskova J."/>
            <person name="Grybchuk D."/>
            <person name="Lestinova T."/>
            <person name="Votypka J."/>
            <person name="Volf P."/>
            <person name="Opperdoes F."/>
            <person name="Flegontov P."/>
            <person name="Lukes J."/>
            <person name="Yurchenko V."/>
        </authorList>
    </citation>
    <scope>NUCLEOTIDE SEQUENCE [LARGE SCALE GENOMIC DNA]</scope>
    <source>
        <strain evidence="2 3">ATCC 30220</strain>
    </source>
</reference>
<feature type="region of interest" description="Disordered" evidence="1">
    <location>
        <begin position="122"/>
        <end position="151"/>
    </location>
</feature>